<dbReference type="NCBIfam" id="NF008653">
    <property type="entry name" value="PRK11650.1"/>
    <property type="match status" value="1"/>
</dbReference>
<evidence type="ECO:0000256" key="6">
    <source>
        <dbReference type="ARBA" id="ARBA00023136"/>
    </source>
</evidence>
<dbReference type="Gene3D" id="2.40.50.100">
    <property type="match status" value="1"/>
</dbReference>
<dbReference type="RefSeq" id="WP_093262335.1">
    <property type="nucleotide sequence ID" value="NZ_FNOK01000004.1"/>
</dbReference>
<dbReference type="InterPro" id="IPR027417">
    <property type="entry name" value="P-loop_NTPase"/>
</dbReference>
<dbReference type="Proteomes" id="UP000199529">
    <property type="component" value="Unassembled WGS sequence"/>
</dbReference>
<dbReference type="Pfam" id="PF17912">
    <property type="entry name" value="OB_MalK"/>
    <property type="match status" value="1"/>
</dbReference>
<evidence type="ECO:0000256" key="4">
    <source>
        <dbReference type="ARBA" id="ARBA00022840"/>
    </source>
</evidence>
<dbReference type="GO" id="GO:0005524">
    <property type="term" value="F:ATP binding"/>
    <property type="evidence" value="ECO:0007669"/>
    <property type="project" value="UniProtKB-KW"/>
</dbReference>
<keyword evidence="5" id="KW-1278">Translocase</keyword>
<dbReference type="InterPro" id="IPR012340">
    <property type="entry name" value="NA-bd_OB-fold"/>
</dbReference>
<evidence type="ECO:0000256" key="2">
    <source>
        <dbReference type="ARBA" id="ARBA00022475"/>
    </source>
</evidence>
<protein>
    <submittedName>
        <fullName evidence="8">Carbohydrate ABC transporter ATP-binding protein, CUT1 family</fullName>
    </submittedName>
</protein>
<dbReference type="InterPro" id="IPR003593">
    <property type="entry name" value="AAA+_ATPase"/>
</dbReference>
<evidence type="ECO:0000256" key="1">
    <source>
        <dbReference type="ARBA" id="ARBA00022448"/>
    </source>
</evidence>
<dbReference type="GO" id="GO:0016887">
    <property type="term" value="F:ATP hydrolysis activity"/>
    <property type="evidence" value="ECO:0007669"/>
    <property type="project" value="InterPro"/>
</dbReference>
<dbReference type="InterPro" id="IPR003439">
    <property type="entry name" value="ABC_transporter-like_ATP-bd"/>
</dbReference>
<dbReference type="SUPFAM" id="SSF50331">
    <property type="entry name" value="MOP-like"/>
    <property type="match status" value="1"/>
</dbReference>
<dbReference type="FunFam" id="3.40.50.300:FF:000042">
    <property type="entry name" value="Maltose/maltodextrin ABC transporter, ATP-binding protein"/>
    <property type="match status" value="1"/>
</dbReference>
<dbReference type="OrthoDB" id="9802264at2"/>
<evidence type="ECO:0000259" key="7">
    <source>
        <dbReference type="PROSITE" id="PS50893"/>
    </source>
</evidence>
<evidence type="ECO:0000256" key="5">
    <source>
        <dbReference type="ARBA" id="ARBA00022967"/>
    </source>
</evidence>
<dbReference type="GO" id="GO:0008643">
    <property type="term" value="P:carbohydrate transport"/>
    <property type="evidence" value="ECO:0007669"/>
    <property type="project" value="InterPro"/>
</dbReference>
<keyword evidence="1" id="KW-0813">Transport</keyword>
<keyword evidence="6" id="KW-0472">Membrane</keyword>
<evidence type="ECO:0000256" key="3">
    <source>
        <dbReference type="ARBA" id="ARBA00022741"/>
    </source>
</evidence>
<dbReference type="PANTHER" id="PTHR43875:SF15">
    <property type="entry name" value="TREHALOSE IMPORT ATP-BINDING PROTEIN SUGC"/>
    <property type="match status" value="1"/>
</dbReference>
<dbReference type="EMBL" id="FNOK01000004">
    <property type="protein sequence ID" value="SDW67146.1"/>
    <property type="molecule type" value="Genomic_DNA"/>
</dbReference>
<organism evidence="8 9">
    <name type="scientific">Saccharopolyspora shandongensis</name>
    <dbReference type="NCBI Taxonomy" id="418495"/>
    <lineage>
        <taxon>Bacteria</taxon>
        <taxon>Bacillati</taxon>
        <taxon>Actinomycetota</taxon>
        <taxon>Actinomycetes</taxon>
        <taxon>Pseudonocardiales</taxon>
        <taxon>Pseudonocardiaceae</taxon>
        <taxon>Saccharopolyspora</taxon>
    </lineage>
</organism>
<dbReference type="InterPro" id="IPR015855">
    <property type="entry name" value="ABC_transpr_MalK-like"/>
</dbReference>
<name>A0A1H2VFM5_9PSEU</name>
<reference evidence="9" key="1">
    <citation type="submission" date="2016-10" db="EMBL/GenBank/DDBJ databases">
        <authorList>
            <person name="Varghese N."/>
            <person name="Submissions S."/>
        </authorList>
    </citation>
    <scope>NUCLEOTIDE SEQUENCE [LARGE SCALE GENOMIC DNA]</scope>
    <source>
        <strain evidence="9">CGMCC 4.3530</strain>
    </source>
</reference>
<feature type="domain" description="ABC transporter" evidence="7">
    <location>
        <begin position="4"/>
        <end position="235"/>
    </location>
</feature>
<dbReference type="InterPro" id="IPR008995">
    <property type="entry name" value="Mo/tungstate-bd_C_term_dom"/>
</dbReference>
<accession>A0A1H2VFM5</accession>
<dbReference type="SMART" id="SM00382">
    <property type="entry name" value="AAA"/>
    <property type="match status" value="1"/>
</dbReference>
<keyword evidence="9" id="KW-1185">Reference proteome</keyword>
<dbReference type="Gene3D" id="3.40.50.300">
    <property type="entry name" value="P-loop containing nucleotide triphosphate hydrolases"/>
    <property type="match status" value="1"/>
</dbReference>
<dbReference type="STRING" id="418495.SAMN05216215_1004305"/>
<dbReference type="InterPro" id="IPR047641">
    <property type="entry name" value="ABC_transpr_MalK/UgpC-like"/>
</dbReference>
<dbReference type="Gene3D" id="2.40.50.140">
    <property type="entry name" value="Nucleic acid-binding proteins"/>
    <property type="match status" value="1"/>
</dbReference>
<dbReference type="PANTHER" id="PTHR43875">
    <property type="entry name" value="MALTODEXTRIN IMPORT ATP-BINDING PROTEIN MSMX"/>
    <property type="match status" value="1"/>
</dbReference>
<gene>
    <name evidence="8" type="ORF">SAMN05216215_1004305</name>
</gene>
<dbReference type="PROSITE" id="PS50893">
    <property type="entry name" value="ABC_TRANSPORTER_2"/>
    <property type="match status" value="1"/>
</dbReference>
<dbReference type="CDD" id="cd03301">
    <property type="entry name" value="ABC_MalK_N"/>
    <property type="match status" value="1"/>
</dbReference>
<dbReference type="AlphaFoldDB" id="A0A1H2VFM5"/>
<evidence type="ECO:0000313" key="9">
    <source>
        <dbReference type="Proteomes" id="UP000199529"/>
    </source>
</evidence>
<keyword evidence="4 8" id="KW-0067">ATP-binding</keyword>
<dbReference type="GO" id="GO:0140359">
    <property type="term" value="F:ABC-type transporter activity"/>
    <property type="evidence" value="ECO:0007669"/>
    <property type="project" value="InterPro"/>
</dbReference>
<evidence type="ECO:0000313" key="8">
    <source>
        <dbReference type="EMBL" id="SDW67146.1"/>
    </source>
</evidence>
<dbReference type="GO" id="GO:0055052">
    <property type="term" value="C:ATP-binding cassette (ABC) transporter complex, substrate-binding subunit-containing"/>
    <property type="evidence" value="ECO:0007669"/>
    <property type="project" value="TreeGrafter"/>
</dbReference>
<sequence length="390" mass="42237">MAEIVLDKVTKRYPDGALAVSEVNLEIADGEFVILVGPSGCGKSTTLNMIAGLEDISGGELRIGGERMNERAPKDRDIAMVFQSYALYPHMTVFENMAFPLRLAKVDSATVRQKVEEAAKILDLAKHLDRKPANLSGGQRQRVAMGRAIVRSPKAFLMDEPLSNLDAKLRVQMRTSVSKLQKRLSTTTVYVTHDQTEAMTLGDRVVVLRGGVVQQVGAPQHLYEHPANLFVAGFIGSPAMNFAPVEVADGVLRGPLGDIPLSDRIRTALESADAPRELVLGIRPEHFEDAALLDETARAAGGTFTGEVDVVEEMGSDKYVYFTLHGGRASTAELDELAADSGSAEVPTDEGQVVTRLSVESAARESQPLTVWFDPDKIHLFDPATGRTLT</sequence>
<proteinExistence type="predicted"/>
<dbReference type="InterPro" id="IPR040582">
    <property type="entry name" value="OB_MalK-like"/>
</dbReference>
<dbReference type="Pfam" id="PF00005">
    <property type="entry name" value="ABC_tran"/>
    <property type="match status" value="1"/>
</dbReference>
<keyword evidence="2" id="KW-1003">Cell membrane</keyword>
<keyword evidence="3" id="KW-0547">Nucleotide-binding</keyword>
<dbReference type="InterPro" id="IPR017871">
    <property type="entry name" value="ABC_transporter-like_CS"/>
</dbReference>
<dbReference type="SUPFAM" id="SSF52540">
    <property type="entry name" value="P-loop containing nucleoside triphosphate hydrolases"/>
    <property type="match status" value="1"/>
</dbReference>
<dbReference type="PROSITE" id="PS00211">
    <property type="entry name" value="ABC_TRANSPORTER_1"/>
    <property type="match status" value="1"/>
</dbReference>